<comment type="function">
    <text evidence="3">Binds to the 50S ribosomal subunit and prevents its association with the 30S ribosomal subunit to form the 70S initiation complex.</text>
</comment>
<organism evidence="4 5">
    <name type="scientific">Methanobrevibacter arboriphilus JCM 13429 = DSM 1125</name>
    <dbReference type="NCBI Taxonomy" id="1300164"/>
    <lineage>
        <taxon>Archaea</taxon>
        <taxon>Methanobacteriati</taxon>
        <taxon>Methanobacteriota</taxon>
        <taxon>Methanomada group</taxon>
        <taxon>Methanobacteria</taxon>
        <taxon>Methanobacteriales</taxon>
        <taxon>Methanobacteriaceae</taxon>
        <taxon>Methanobrevibacter</taxon>
    </lineage>
</organism>
<dbReference type="HAMAP" id="MF_00032">
    <property type="entry name" value="eIF_6"/>
    <property type="match status" value="1"/>
</dbReference>
<dbReference type="GO" id="GO:0042256">
    <property type="term" value="P:cytosolic ribosome assembly"/>
    <property type="evidence" value="ECO:0007669"/>
    <property type="project" value="InterPro"/>
</dbReference>
<dbReference type="AlphaFoldDB" id="A0A1V6N520"/>
<evidence type="ECO:0000256" key="2">
    <source>
        <dbReference type="ARBA" id="ARBA00022917"/>
    </source>
</evidence>
<evidence type="ECO:0000313" key="5">
    <source>
        <dbReference type="Proteomes" id="UP000191661"/>
    </source>
</evidence>
<dbReference type="Gene3D" id="3.75.10.10">
    <property type="entry name" value="L-arginine/glycine Amidinotransferase, Chain A"/>
    <property type="match status" value="1"/>
</dbReference>
<dbReference type="SUPFAM" id="SSF55909">
    <property type="entry name" value="Pentein"/>
    <property type="match status" value="1"/>
</dbReference>
<comment type="caution">
    <text evidence="4">The sequence shown here is derived from an EMBL/GenBank/DDBJ whole genome shotgun (WGS) entry which is preliminary data.</text>
</comment>
<dbReference type="OrthoDB" id="33582at2157"/>
<dbReference type="InterPro" id="IPR002769">
    <property type="entry name" value="eIF6"/>
</dbReference>
<dbReference type="RefSeq" id="WP_080459385.1">
    <property type="nucleotide sequence ID" value="NZ_BBET01000056.1"/>
</dbReference>
<dbReference type="NCBIfam" id="NF003133">
    <property type="entry name" value="PRK04046.2-5"/>
    <property type="match status" value="1"/>
</dbReference>
<proteinExistence type="inferred from homology"/>
<keyword evidence="5" id="KW-1185">Reference proteome</keyword>
<evidence type="ECO:0000313" key="4">
    <source>
        <dbReference type="EMBL" id="OQD59755.1"/>
    </source>
</evidence>
<evidence type="ECO:0000256" key="3">
    <source>
        <dbReference type="HAMAP-Rule" id="MF_00032"/>
    </source>
</evidence>
<evidence type="ECO:0000256" key="1">
    <source>
        <dbReference type="ARBA" id="ARBA00022540"/>
    </source>
</evidence>
<dbReference type="NCBIfam" id="TIGR00323">
    <property type="entry name" value="eIF-6"/>
    <property type="match status" value="1"/>
</dbReference>
<dbReference type="EMBL" id="JXMW01000001">
    <property type="protein sequence ID" value="OQD59755.1"/>
    <property type="molecule type" value="Genomic_DNA"/>
</dbReference>
<dbReference type="PIRSF" id="PIRSF006413">
    <property type="entry name" value="IF-6"/>
    <property type="match status" value="1"/>
</dbReference>
<dbReference type="Pfam" id="PF01912">
    <property type="entry name" value="eIF-6"/>
    <property type="match status" value="1"/>
</dbReference>
<keyword evidence="1 3" id="KW-0396">Initiation factor</keyword>
<gene>
    <name evidence="4" type="primary">aeIF-6</name>
    <name evidence="3" type="synonym">eif6</name>
    <name evidence="4" type="ORF">MBBAR_1c01520</name>
</gene>
<comment type="similarity">
    <text evidence="3">Belongs to the eIF-6 family.</text>
</comment>
<dbReference type="GO" id="GO:0003743">
    <property type="term" value="F:translation initiation factor activity"/>
    <property type="evidence" value="ECO:0007669"/>
    <property type="project" value="UniProtKB-UniRule"/>
</dbReference>
<accession>A0A1V6N520</accession>
<dbReference type="Proteomes" id="UP000191661">
    <property type="component" value="Unassembled WGS sequence"/>
</dbReference>
<dbReference type="GO" id="GO:0043022">
    <property type="term" value="F:ribosome binding"/>
    <property type="evidence" value="ECO:0007669"/>
    <property type="project" value="InterPro"/>
</dbReference>
<keyword evidence="2 3" id="KW-0648">Protein biosynthesis</keyword>
<sequence>MLKRINLTGNPNLGVYISVTDQLAIVPFNFPEVMENHIKEALEIDVVRTTISGSNLCGALSCGNSNGIIVSPYTLDSEIFVLEEVGLNVAKISDKYTAVGNIIAANDNGAIISPLVSEKSINIIEETLDIRVERSEIAGFNIIGSLLNVTNKGALVHRETSESELKFIENVFKVKGDIGTVGQGINFVGACSVANSYGAIVPENSTGPEMARIEEALGFLDSSEI</sequence>
<dbReference type="PANTHER" id="PTHR10784">
    <property type="entry name" value="TRANSLATION INITIATION FACTOR 6"/>
    <property type="match status" value="1"/>
</dbReference>
<dbReference type="SMART" id="SM00654">
    <property type="entry name" value="eIF6"/>
    <property type="match status" value="1"/>
</dbReference>
<protein>
    <recommendedName>
        <fullName evidence="3">Translation initiation factor 6</fullName>
        <shortName evidence="3">aIF-6</shortName>
    </recommendedName>
</protein>
<name>A0A1V6N520_METAZ</name>
<reference evidence="4 5" key="1">
    <citation type="submission" date="2014-12" db="EMBL/GenBank/DDBJ databases">
        <title>Genome sequence of Methanobrevibacter arboriphilicus DH1, DSM1125.</title>
        <authorList>
            <person name="Poehlein A."/>
            <person name="Thauer R.K."/>
            <person name="Seedorf H."/>
            <person name="Daniel R."/>
        </authorList>
    </citation>
    <scope>NUCLEOTIDE SEQUENCE [LARGE SCALE GENOMIC DNA]</scope>
    <source>
        <strain evidence="4 5">DH1</strain>
    </source>
</reference>